<dbReference type="SMART" id="SM00382">
    <property type="entry name" value="AAA"/>
    <property type="match status" value="1"/>
</dbReference>
<dbReference type="SUPFAM" id="SSF52540">
    <property type="entry name" value="P-loop containing nucleoside triphosphate hydrolases"/>
    <property type="match status" value="1"/>
</dbReference>
<dbReference type="Gene3D" id="3.40.50.300">
    <property type="entry name" value="P-loop containing nucleotide triphosphate hydrolases"/>
    <property type="match status" value="1"/>
</dbReference>
<keyword evidence="3" id="KW-0813">Transport</keyword>
<dbReference type="HOGENOM" id="CLU_000604_1_23_12"/>
<dbReference type="PROSITE" id="PS50893">
    <property type="entry name" value="ABC_TRANSPORTER_2"/>
    <property type="match status" value="1"/>
</dbReference>
<dbReference type="KEGG" id="tpi:TREPR_3030"/>
<dbReference type="RefSeq" id="WP_015707225.1">
    <property type="nucleotide sequence ID" value="NC_015578.1"/>
</dbReference>
<dbReference type="PANTHER" id="PTHR43297:SF14">
    <property type="entry name" value="ATPASE AAA-TYPE CORE DOMAIN-CONTAINING PROTEIN"/>
    <property type="match status" value="1"/>
</dbReference>
<proteinExistence type="inferred from homology"/>
<dbReference type="Pfam" id="PF00005">
    <property type="entry name" value="ABC_tran"/>
    <property type="match status" value="1"/>
</dbReference>
<dbReference type="PANTHER" id="PTHR43297">
    <property type="entry name" value="OLIGOPEPTIDE TRANSPORT ATP-BINDING PROTEIN APPD"/>
    <property type="match status" value="1"/>
</dbReference>
<feature type="domain" description="ABC transporter" evidence="10">
    <location>
        <begin position="7"/>
        <end position="257"/>
    </location>
</feature>
<keyword evidence="9" id="KW-0472">Membrane</keyword>
<keyword evidence="4" id="KW-1003">Cell membrane</keyword>
<evidence type="ECO:0000256" key="5">
    <source>
        <dbReference type="ARBA" id="ARBA00022519"/>
    </source>
</evidence>
<dbReference type="InterPro" id="IPR003439">
    <property type="entry name" value="ABC_transporter-like_ATP-bd"/>
</dbReference>
<dbReference type="GO" id="GO:0005524">
    <property type="term" value="F:ATP binding"/>
    <property type="evidence" value="ECO:0007669"/>
    <property type="project" value="UniProtKB-KW"/>
</dbReference>
<evidence type="ECO:0000256" key="9">
    <source>
        <dbReference type="ARBA" id="ARBA00023136"/>
    </source>
</evidence>
<dbReference type="GO" id="GO:0016887">
    <property type="term" value="F:ATP hydrolysis activity"/>
    <property type="evidence" value="ECO:0007669"/>
    <property type="project" value="InterPro"/>
</dbReference>
<dbReference type="PROSITE" id="PS00211">
    <property type="entry name" value="ABC_TRANSPORTER_1"/>
    <property type="match status" value="1"/>
</dbReference>
<dbReference type="InterPro" id="IPR013563">
    <property type="entry name" value="Oligopep_ABC_C"/>
</dbReference>
<evidence type="ECO:0000313" key="12">
    <source>
        <dbReference type="Proteomes" id="UP000009223"/>
    </source>
</evidence>
<sequence>MERKKVLTVDNLKTYFFLSSGTAKAVDGVSFSIEEGRTLGIVGESGCGKSITAFSLIKLLPPTGRIVEGRILFEGADVLQFDKKRMRDFRGKDISFIFQNPMTSLDPVFTVGFQMIETICAHQDKTRKEAYAMAVKALADVGIPNPKSRMSAYPYELSGGMCQRVIIAMALCNRAKLVIADEPTTALDVTVQDQVLELLRRLQEEAGTSIILITHNIGVVWEMCHDVMVMYAGKTVEHAETGELYKNPLHPYTWGLLDSIPRLSADQNEKLNTIEGTPPDLRLTGQYCNFHNRCPYAIPRCTQEVPELQEIEDGHWVACHRQLPQQQLKESDMERLKKKERVNG</sequence>
<keyword evidence="6" id="KW-0547">Nucleotide-binding</keyword>
<dbReference type="Pfam" id="PF08352">
    <property type="entry name" value="oligo_HPY"/>
    <property type="match status" value="1"/>
</dbReference>
<name>F5YNF3_TREPZ</name>
<protein>
    <submittedName>
        <fullName evidence="11">Dipeptide transport ATP-binding protein DppD</fullName>
    </submittedName>
</protein>
<accession>F5YNF3</accession>
<keyword evidence="8" id="KW-1278">Translocase</keyword>
<reference evidence="11 12" key="2">
    <citation type="journal article" date="2011" name="ISME J.">
        <title>RNA-seq reveals cooperative metabolic interactions between two termite-gut spirochete species in co-culture.</title>
        <authorList>
            <person name="Rosenthal A.Z."/>
            <person name="Matson E.G."/>
            <person name="Eldar A."/>
            <person name="Leadbetter J.R."/>
        </authorList>
    </citation>
    <scope>NUCLEOTIDE SEQUENCE [LARGE SCALE GENOMIC DNA]</scope>
    <source>
        <strain evidence="12">ATCC BAA-887 / DSM 12427 / ZAS-2</strain>
    </source>
</reference>
<keyword evidence="5" id="KW-0997">Cell inner membrane</keyword>
<comment type="similarity">
    <text evidence="2">Belongs to the ABC transporter superfamily.</text>
</comment>
<dbReference type="STRING" id="545694.TREPR_3030"/>
<dbReference type="GO" id="GO:0005886">
    <property type="term" value="C:plasma membrane"/>
    <property type="evidence" value="ECO:0007669"/>
    <property type="project" value="UniProtKB-SubCell"/>
</dbReference>
<evidence type="ECO:0000313" key="11">
    <source>
        <dbReference type="EMBL" id="AEF85758.1"/>
    </source>
</evidence>
<dbReference type="GO" id="GO:0015833">
    <property type="term" value="P:peptide transport"/>
    <property type="evidence" value="ECO:0007669"/>
    <property type="project" value="InterPro"/>
</dbReference>
<evidence type="ECO:0000259" key="10">
    <source>
        <dbReference type="PROSITE" id="PS50893"/>
    </source>
</evidence>
<keyword evidence="7 11" id="KW-0067">ATP-binding</keyword>
<dbReference type="OrthoDB" id="9806285at2"/>
<evidence type="ECO:0000256" key="2">
    <source>
        <dbReference type="ARBA" id="ARBA00005417"/>
    </source>
</evidence>
<dbReference type="InterPro" id="IPR050388">
    <property type="entry name" value="ABC_Ni/Peptide_Import"/>
</dbReference>
<dbReference type="NCBIfam" id="TIGR01727">
    <property type="entry name" value="oligo_HPY"/>
    <property type="match status" value="1"/>
</dbReference>
<keyword evidence="12" id="KW-1185">Reference proteome</keyword>
<dbReference type="CDD" id="cd03257">
    <property type="entry name" value="ABC_NikE_OppD_transporters"/>
    <property type="match status" value="1"/>
</dbReference>
<organism evidence="11 12">
    <name type="scientific">Treponema primitia (strain ATCC BAA-887 / DSM 12427 / ZAS-2)</name>
    <dbReference type="NCBI Taxonomy" id="545694"/>
    <lineage>
        <taxon>Bacteria</taxon>
        <taxon>Pseudomonadati</taxon>
        <taxon>Spirochaetota</taxon>
        <taxon>Spirochaetia</taxon>
        <taxon>Spirochaetales</taxon>
        <taxon>Treponemataceae</taxon>
        <taxon>Treponema</taxon>
    </lineage>
</organism>
<gene>
    <name evidence="11" type="ordered locus">TREPR_3030</name>
</gene>
<dbReference type="InterPro" id="IPR003593">
    <property type="entry name" value="AAA+_ATPase"/>
</dbReference>
<evidence type="ECO:0000256" key="4">
    <source>
        <dbReference type="ARBA" id="ARBA00022475"/>
    </source>
</evidence>
<comment type="subcellular location">
    <subcellularLocation>
        <location evidence="1">Cell inner membrane</location>
        <topology evidence="1">Peripheral membrane protein</topology>
    </subcellularLocation>
</comment>
<reference evidence="12" key="1">
    <citation type="submission" date="2009-12" db="EMBL/GenBank/DDBJ databases">
        <title>Complete sequence of Treponema primitia strain ZAS-2.</title>
        <authorList>
            <person name="Tetu S.G."/>
            <person name="Matson E."/>
            <person name="Ren Q."/>
            <person name="Seshadri R."/>
            <person name="Elbourne L."/>
            <person name="Hassan K.A."/>
            <person name="Durkin A."/>
            <person name="Radune D."/>
            <person name="Mohamoud Y."/>
            <person name="Shay R."/>
            <person name="Jin S."/>
            <person name="Zhang X."/>
            <person name="Lucey K."/>
            <person name="Ballor N.R."/>
            <person name="Ottesen E."/>
            <person name="Rosenthal R."/>
            <person name="Allen A."/>
            <person name="Leadbetter J.R."/>
            <person name="Paulsen I.T."/>
        </authorList>
    </citation>
    <scope>NUCLEOTIDE SEQUENCE [LARGE SCALE GENOMIC DNA]</scope>
    <source>
        <strain evidence="12">ATCC BAA-887 / DSM 12427 / ZAS-2</strain>
    </source>
</reference>
<evidence type="ECO:0000256" key="6">
    <source>
        <dbReference type="ARBA" id="ARBA00022741"/>
    </source>
</evidence>
<evidence type="ECO:0000256" key="3">
    <source>
        <dbReference type="ARBA" id="ARBA00022448"/>
    </source>
</evidence>
<evidence type="ECO:0000256" key="8">
    <source>
        <dbReference type="ARBA" id="ARBA00022967"/>
    </source>
</evidence>
<dbReference type="EMBL" id="CP001843">
    <property type="protein sequence ID" value="AEF85758.1"/>
    <property type="molecule type" value="Genomic_DNA"/>
</dbReference>
<dbReference type="AlphaFoldDB" id="F5YNF3"/>
<dbReference type="InterPro" id="IPR017871">
    <property type="entry name" value="ABC_transporter-like_CS"/>
</dbReference>
<dbReference type="FunFam" id="3.40.50.300:FF:000016">
    <property type="entry name" value="Oligopeptide ABC transporter ATP-binding component"/>
    <property type="match status" value="1"/>
</dbReference>
<dbReference type="InterPro" id="IPR027417">
    <property type="entry name" value="P-loop_NTPase"/>
</dbReference>
<dbReference type="Proteomes" id="UP000009223">
    <property type="component" value="Chromosome"/>
</dbReference>
<dbReference type="eggNOG" id="COG0444">
    <property type="taxonomic scope" value="Bacteria"/>
</dbReference>
<evidence type="ECO:0000256" key="1">
    <source>
        <dbReference type="ARBA" id="ARBA00004417"/>
    </source>
</evidence>
<evidence type="ECO:0000256" key="7">
    <source>
        <dbReference type="ARBA" id="ARBA00022840"/>
    </source>
</evidence>